<evidence type="ECO:0000256" key="1">
    <source>
        <dbReference type="ARBA" id="ARBA00008535"/>
    </source>
</evidence>
<gene>
    <name evidence="7 8 9" type="primary">LOC106568992</name>
</gene>
<dbReference type="PANTHER" id="PTHR10903">
    <property type="entry name" value="GTPASE, IMAP FAMILY MEMBER-RELATED"/>
    <property type="match status" value="1"/>
</dbReference>
<dbReference type="PROSITE" id="PS51720">
    <property type="entry name" value="G_AIG1"/>
    <property type="match status" value="2"/>
</dbReference>
<evidence type="ECO:0000313" key="9">
    <source>
        <dbReference type="RefSeq" id="XP_045549824.1"/>
    </source>
</evidence>
<evidence type="ECO:0000256" key="2">
    <source>
        <dbReference type="ARBA" id="ARBA00022741"/>
    </source>
</evidence>
<dbReference type="GeneID" id="106568992"/>
<dbReference type="GO" id="GO:0005525">
    <property type="term" value="F:GTP binding"/>
    <property type="evidence" value="ECO:0007669"/>
    <property type="project" value="UniProtKB-KW"/>
</dbReference>
<evidence type="ECO:0000313" key="6">
    <source>
        <dbReference type="Proteomes" id="UP001652741"/>
    </source>
</evidence>
<evidence type="ECO:0000313" key="8">
    <source>
        <dbReference type="RefSeq" id="XP_013995402.1"/>
    </source>
</evidence>
<dbReference type="AlphaFoldDB" id="A0A1S3LX35"/>
<evidence type="ECO:0000259" key="5">
    <source>
        <dbReference type="PROSITE" id="PS51720"/>
    </source>
</evidence>
<name>A0A1S3LX35_SALSA</name>
<dbReference type="KEGG" id="sasa:106568992"/>
<evidence type="ECO:0000256" key="3">
    <source>
        <dbReference type="ARBA" id="ARBA00023134"/>
    </source>
</evidence>
<dbReference type="RefSeq" id="XP_045549824.1">
    <property type="nucleotide sequence ID" value="XM_045693868.1"/>
</dbReference>
<evidence type="ECO:0000313" key="7">
    <source>
        <dbReference type="RefSeq" id="XP_013995401.1"/>
    </source>
</evidence>
<reference evidence="7 8" key="1">
    <citation type="submission" date="2025-04" db="UniProtKB">
        <authorList>
            <consortium name="RefSeq"/>
        </authorList>
    </citation>
    <scope>IDENTIFICATION</scope>
    <source>
        <tissue evidence="7 8">Muscle</tissue>
    </source>
</reference>
<dbReference type="Pfam" id="PF04548">
    <property type="entry name" value="AIG1"/>
    <property type="match status" value="2"/>
</dbReference>
<dbReference type="FunFam" id="3.40.50.300:FF:000366">
    <property type="entry name" value="GTPase, IMAP family member 2"/>
    <property type="match status" value="2"/>
</dbReference>
<accession>A0A1S3LX35</accession>
<dbReference type="InterPro" id="IPR045058">
    <property type="entry name" value="GIMA/IAN/Toc"/>
</dbReference>
<dbReference type="RefSeq" id="XP_013995401.1">
    <property type="nucleotide sequence ID" value="XM_014139926.1"/>
</dbReference>
<keyword evidence="2" id="KW-0547">Nucleotide-binding</keyword>
<dbReference type="SUPFAM" id="SSF52540">
    <property type="entry name" value="P-loop containing nucleoside triphosphate hydrolases"/>
    <property type="match status" value="2"/>
</dbReference>
<dbReference type="CDD" id="cd01852">
    <property type="entry name" value="AIG1"/>
    <property type="match status" value="1"/>
</dbReference>
<dbReference type="InterPro" id="IPR027417">
    <property type="entry name" value="P-loop_NTPase"/>
</dbReference>
<keyword evidence="6" id="KW-1185">Reference proteome</keyword>
<dbReference type="RefSeq" id="XP_013995402.1">
    <property type="nucleotide sequence ID" value="XM_014139927.1"/>
</dbReference>
<dbReference type="Gene3D" id="3.40.50.300">
    <property type="entry name" value="P-loop containing nucleotide triphosphate hydrolases"/>
    <property type="match status" value="2"/>
</dbReference>
<dbReference type="STRING" id="8030.ENSSSAP00000055509"/>
<evidence type="ECO:0000256" key="4">
    <source>
        <dbReference type="SAM" id="MobiDB-lite"/>
    </source>
</evidence>
<feature type="region of interest" description="Disordered" evidence="4">
    <location>
        <begin position="405"/>
        <end position="440"/>
    </location>
</feature>
<dbReference type="InterPro" id="IPR006703">
    <property type="entry name" value="G_AIG1"/>
</dbReference>
<protein>
    <submittedName>
        <fullName evidence="9">GTPase IMAP family member 8 isoform X1</fullName>
    </submittedName>
    <submittedName>
        <fullName evidence="7 8">GTPase IMAP family member 8-like</fullName>
    </submittedName>
</protein>
<sequence>MDTSSLRIVLLGKSGAGKSLSGNAILGRSAFESKLSFKAVTKTCTEQTDKVSGRQIWVVDTPGITSTEEEQIEEEQIKAVCQHALDSSIPCLFLVVLKVDRFTEEDQKIVKKIEKILGDKGIDKSYILFTHGDALKGMKIEDFIFEDDEGVLPKVVRRFGLKYHVFNNDTGSQDQVEELLTKSGYLTWSVPENTEDRRIVLLGRSGVGKSASGNTILGLTGSEQFKSDCGFGSVTTHSKAKTAPVAGREVTVIDTPGLSNERHSAEHLFDEMMKGFVFSAPGPHAFVFVFEIGRVTHNDTNMLRLLEKLFKADAMKYAMVLFTHGDKLKNQSIEEKIHANEVVKQIVVMCGGRYCVFNNEAATNKQQVRNLLERIDEMVAENNGQCYSSELFQMANNLMQEDNAIRKRKRDRPTPTDTQPHDSNRTSARSNNNDPTPDQEDLGWVLSMIRRCIPWLWWVIEFFRSLCASHSPEREGLLLRQGVSY</sequence>
<keyword evidence="3" id="KW-0342">GTP-binding</keyword>
<comment type="similarity">
    <text evidence="1">Belongs to the TRAFAC class TrmE-Era-EngA-EngB-Septin-like GTPase superfamily. AIG1/Toc34/Toc159-like paraseptin GTPase family. IAN subfamily.</text>
</comment>
<feature type="domain" description="AIG1-type G" evidence="5">
    <location>
        <begin position="194"/>
        <end position="396"/>
    </location>
</feature>
<feature type="compositionally biased region" description="Polar residues" evidence="4">
    <location>
        <begin position="425"/>
        <end position="436"/>
    </location>
</feature>
<dbReference type="PaxDb" id="8030-ENSSSAP00000055509"/>
<organism evidence="6 7">
    <name type="scientific">Salmo salar</name>
    <name type="common">Atlantic salmon</name>
    <dbReference type="NCBI Taxonomy" id="8030"/>
    <lineage>
        <taxon>Eukaryota</taxon>
        <taxon>Metazoa</taxon>
        <taxon>Chordata</taxon>
        <taxon>Craniata</taxon>
        <taxon>Vertebrata</taxon>
        <taxon>Euteleostomi</taxon>
        <taxon>Actinopterygii</taxon>
        <taxon>Neopterygii</taxon>
        <taxon>Teleostei</taxon>
        <taxon>Protacanthopterygii</taxon>
        <taxon>Salmoniformes</taxon>
        <taxon>Salmonidae</taxon>
        <taxon>Salmoninae</taxon>
        <taxon>Salmo</taxon>
    </lineage>
</organism>
<dbReference type="Proteomes" id="UP001652741">
    <property type="component" value="Chromosome ssa14"/>
</dbReference>
<dbReference type="PANTHER" id="PTHR10903:SF170">
    <property type="entry name" value="GTPASE IMAP FAMILY MEMBER 7"/>
    <property type="match status" value="1"/>
</dbReference>
<feature type="domain" description="AIG1-type G" evidence="5">
    <location>
        <begin position="3"/>
        <end position="191"/>
    </location>
</feature>
<proteinExistence type="inferred from homology"/>